<dbReference type="RefSeq" id="WP_155525393.1">
    <property type="nucleotide sequence ID" value="NZ_JBHSRG010000005.1"/>
</dbReference>
<reference evidence="3" key="1">
    <citation type="journal article" date="2019" name="Int. J. Syst. Evol. Microbiol.">
        <title>The Global Catalogue of Microorganisms (GCM) 10K type strain sequencing project: providing services to taxonomists for standard genome sequencing and annotation.</title>
        <authorList>
            <consortium name="The Broad Institute Genomics Platform"/>
            <consortium name="The Broad Institute Genome Sequencing Center for Infectious Disease"/>
            <person name="Wu L."/>
            <person name="Ma J."/>
        </authorList>
    </citation>
    <scope>NUCLEOTIDE SEQUENCE [LARGE SCALE GENOMIC DNA]</scope>
    <source>
        <strain evidence="3">JCM30009</strain>
    </source>
</reference>
<protein>
    <recommendedName>
        <fullName evidence="4">Lipoprotein</fullName>
    </recommendedName>
</protein>
<evidence type="ECO:0000313" key="3">
    <source>
        <dbReference type="Proteomes" id="UP001596169"/>
    </source>
</evidence>
<feature type="chain" id="PRO_5046125096" description="Lipoprotein" evidence="1">
    <location>
        <begin position="21"/>
        <end position="137"/>
    </location>
</feature>
<name>A0ABW1PZD2_9ENTR</name>
<accession>A0ABW1PZD2</accession>
<dbReference type="EMBL" id="JBHSRG010000005">
    <property type="protein sequence ID" value="MFC6121294.1"/>
    <property type="molecule type" value="Genomic_DNA"/>
</dbReference>
<dbReference type="PROSITE" id="PS51257">
    <property type="entry name" value="PROKAR_LIPOPROTEIN"/>
    <property type="match status" value="1"/>
</dbReference>
<sequence>MKKSVLAGVVVCLLSGCVMANPAHEVSARKVHTKERSHKSDVEKVEQVAASGVPDRLHAIKLRGNDSGYFTVVIGNGYTSAMVKDEPAKITRKNENYYEVTNKAYVIGVYLDENGFSSASWNRHKGRDHGDFVSITD</sequence>
<evidence type="ECO:0008006" key="4">
    <source>
        <dbReference type="Google" id="ProtNLM"/>
    </source>
</evidence>
<keyword evidence="1" id="KW-0732">Signal</keyword>
<comment type="caution">
    <text evidence="2">The sequence shown here is derived from an EMBL/GenBank/DDBJ whole genome shotgun (WGS) entry which is preliminary data.</text>
</comment>
<organism evidence="2 3">
    <name type="scientific">Citrobacter bitternis</name>
    <dbReference type="NCBI Taxonomy" id="1585982"/>
    <lineage>
        <taxon>Bacteria</taxon>
        <taxon>Pseudomonadati</taxon>
        <taxon>Pseudomonadota</taxon>
        <taxon>Gammaproteobacteria</taxon>
        <taxon>Enterobacterales</taxon>
        <taxon>Enterobacteriaceae</taxon>
        <taxon>Citrobacter</taxon>
    </lineage>
</organism>
<keyword evidence="3" id="KW-1185">Reference proteome</keyword>
<gene>
    <name evidence="2" type="ORF">ACFPZP_09545</name>
</gene>
<dbReference type="Proteomes" id="UP001596169">
    <property type="component" value="Unassembled WGS sequence"/>
</dbReference>
<feature type="signal peptide" evidence="1">
    <location>
        <begin position="1"/>
        <end position="20"/>
    </location>
</feature>
<evidence type="ECO:0000256" key="1">
    <source>
        <dbReference type="SAM" id="SignalP"/>
    </source>
</evidence>
<proteinExistence type="predicted"/>
<evidence type="ECO:0000313" key="2">
    <source>
        <dbReference type="EMBL" id="MFC6121294.1"/>
    </source>
</evidence>